<reference evidence="1 2" key="1">
    <citation type="journal article" date="2015" name="Nature">
        <title>rRNA introns, odd ribosomes, and small enigmatic genomes across a large radiation of phyla.</title>
        <authorList>
            <person name="Brown C.T."/>
            <person name="Hug L.A."/>
            <person name="Thomas B.C."/>
            <person name="Sharon I."/>
            <person name="Castelle C.J."/>
            <person name="Singh A."/>
            <person name="Wilkins M.J."/>
            <person name="Williams K.H."/>
            <person name="Banfield J.F."/>
        </authorList>
    </citation>
    <scope>NUCLEOTIDE SEQUENCE [LARGE SCALE GENOMIC DNA]</scope>
</reference>
<comment type="caution">
    <text evidence="1">The sequence shown here is derived from an EMBL/GenBank/DDBJ whole genome shotgun (WGS) entry which is preliminary data.</text>
</comment>
<evidence type="ECO:0000313" key="1">
    <source>
        <dbReference type="EMBL" id="KKS11201.1"/>
    </source>
</evidence>
<evidence type="ECO:0000313" key="2">
    <source>
        <dbReference type="Proteomes" id="UP000034753"/>
    </source>
</evidence>
<gene>
    <name evidence="1" type="ORF">UU67_C0081G0008</name>
</gene>
<accession>A0A0G0YNM3</accession>
<dbReference type="InterPro" id="IPR003737">
    <property type="entry name" value="GlcNAc_PI_deacetylase-related"/>
</dbReference>
<dbReference type="Gene3D" id="3.40.50.10320">
    <property type="entry name" value="LmbE-like"/>
    <property type="match status" value="1"/>
</dbReference>
<dbReference type="Proteomes" id="UP000034753">
    <property type="component" value="Unassembled WGS sequence"/>
</dbReference>
<name>A0A0G0YNM3_9BACT</name>
<protein>
    <recommendedName>
        <fullName evidence="3">LmbE family protein</fullName>
    </recommendedName>
</protein>
<dbReference type="EMBL" id="LCBN01000081">
    <property type="protein sequence ID" value="KKS11201.1"/>
    <property type="molecule type" value="Genomic_DNA"/>
</dbReference>
<evidence type="ECO:0008006" key="3">
    <source>
        <dbReference type="Google" id="ProtNLM"/>
    </source>
</evidence>
<dbReference type="AlphaFoldDB" id="A0A0G0YNM3"/>
<sequence>MNKTMSRKEELKRTDFVVHVPASDANPILSLAMENEQSFAFAERLKWIIHDKVSCFFISPHLDDAIYSAGSLLSFLAEETDVKVVTLFTKATHGVYSEAAKRWLKLSGHVDAEEHYSLRSIEDENACVEVGAKSVHSGFVETMWRRKNFTTPMLGYNPPMYPEDERLMTETQEFLRFLISSSEPSVIFGPAAVRGHIDHILTREIVERTFNNVILWLDFPYSQSAVAEDNLRLNGLPQAEWRGNNDKKVRGILAYESQNRANFQAGIIILPVERYYFNRSQNQSTLRA</sequence>
<organism evidence="1 2">
    <name type="scientific">Candidatus Daviesbacteria bacterium GW2011_GWB1_41_5</name>
    <dbReference type="NCBI Taxonomy" id="1618429"/>
    <lineage>
        <taxon>Bacteria</taxon>
        <taxon>Candidatus Daviesiibacteriota</taxon>
    </lineage>
</organism>
<proteinExistence type="predicted"/>
<dbReference type="InterPro" id="IPR024078">
    <property type="entry name" value="LmbE-like_dom_sf"/>
</dbReference>
<dbReference type="SUPFAM" id="SSF102588">
    <property type="entry name" value="LmbE-like"/>
    <property type="match status" value="1"/>
</dbReference>
<dbReference type="Pfam" id="PF02585">
    <property type="entry name" value="PIG-L"/>
    <property type="match status" value="1"/>
</dbReference>